<keyword evidence="3" id="KW-0479">Metal-binding</keyword>
<organism evidence="8 9">
    <name type="scientific">Ollibium composti</name>
    <dbReference type="NCBI Taxonomy" id="2675109"/>
    <lineage>
        <taxon>Bacteria</taxon>
        <taxon>Pseudomonadati</taxon>
        <taxon>Pseudomonadota</taxon>
        <taxon>Alphaproteobacteria</taxon>
        <taxon>Hyphomicrobiales</taxon>
        <taxon>Phyllobacteriaceae</taxon>
        <taxon>Ollibium</taxon>
    </lineage>
</organism>
<dbReference type="PANTHER" id="PTHR10625">
    <property type="entry name" value="HISTONE DEACETYLASE HDAC1-RELATED"/>
    <property type="match status" value="1"/>
</dbReference>
<sequence>MKAFYAAEQKRHDPKMFLSSGAQQPNPEQPERVERLLSGAKAAGCTVERPRNHGLGPVAAVHTPEYLDFLEHIFVRWQRIEGASQEVIPNIHPLARDGAYPASAVGQAGYHMADTACPISAETWDSVLWSAWSAVEAAEAVMGGAPSAYALCRPPGHHAFADLAGGFCFVNNSAVAAQALRKQAARVAILDVDLHHGNGTQGIFYARGDVLTVSLHADPVRFYPFFWGHADERGEGPGLGYNLNLPLARKSGDAAFLEALEPAFRRIRAFAPEALVVALGLDAFEGDPFGGLSVSTPGFSRIGEAIAGLGLPTVIVQEGGYLCDELGDNLTAFLTGFGGKHRVG</sequence>
<keyword evidence="4" id="KW-0378">Hydrolase</keyword>
<proteinExistence type="inferred from homology"/>
<dbReference type="EMBL" id="SSNY01000016">
    <property type="protein sequence ID" value="THF54686.1"/>
    <property type="molecule type" value="Genomic_DNA"/>
</dbReference>
<evidence type="ECO:0000313" key="9">
    <source>
        <dbReference type="Proteomes" id="UP000306441"/>
    </source>
</evidence>
<comment type="caution">
    <text evidence="8">The sequence shown here is derived from an EMBL/GenBank/DDBJ whole genome shotgun (WGS) entry which is preliminary data.</text>
</comment>
<name>A0ABY2Q1N5_9HYPH</name>
<evidence type="ECO:0000313" key="8">
    <source>
        <dbReference type="EMBL" id="THF54686.1"/>
    </source>
</evidence>
<evidence type="ECO:0000256" key="1">
    <source>
        <dbReference type="ARBA" id="ARBA00001947"/>
    </source>
</evidence>
<reference evidence="8 9" key="1">
    <citation type="submission" date="2019-04" db="EMBL/GenBank/DDBJ databases">
        <title>Mesorhizobium composti sp. nov., isolated from compost.</title>
        <authorList>
            <person name="Lin S.-Y."/>
            <person name="Hameed A."/>
            <person name="Hsieh Y.-T."/>
            <person name="Young C.-C."/>
        </authorList>
    </citation>
    <scope>NUCLEOTIDE SEQUENCE [LARGE SCALE GENOMIC DNA]</scope>
    <source>
        <strain evidence="8 9">CC-YTH430</strain>
    </source>
</reference>
<protein>
    <submittedName>
        <fullName evidence="8">Histone deacetylase family protein</fullName>
    </submittedName>
</protein>
<evidence type="ECO:0000256" key="4">
    <source>
        <dbReference type="ARBA" id="ARBA00022801"/>
    </source>
</evidence>
<feature type="region of interest" description="Disordered" evidence="6">
    <location>
        <begin position="1"/>
        <end position="30"/>
    </location>
</feature>
<dbReference type="RefSeq" id="WP_136360077.1">
    <property type="nucleotide sequence ID" value="NZ_SSNY01000016.1"/>
</dbReference>
<dbReference type="CDD" id="cd10001">
    <property type="entry name" value="HDAC_classII_APAH"/>
    <property type="match status" value="1"/>
</dbReference>
<accession>A0ABY2Q1N5</accession>
<dbReference type="PANTHER" id="PTHR10625:SF17">
    <property type="entry name" value="HISTONE DEACETYLASE 8"/>
    <property type="match status" value="1"/>
</dbReference>
<evidence type="ECO:0000256" key="2">
    <source>
        <dbReference type="ARBA" id="ARBA00005947"/>
    </source>
</evidence>
<evidence type="ECO:0000259" key="7">
    <source>
        <dbReference type="Pfam" id="PF00850"/>
    </source>
</evidence>
<gene>
    <name evidence="8" type="ORF">E6C48_20625</name>
</gene>
<feature type="domain" description="Histone deacetylase" evidence="7">
    <location>
        <begin position="27"/>
        <end position="335"/>
    </location>
</feature>
<keyword evidence="9" id="KW-1185">Reference proteome</keyword>
<dbReference type="Gene3D" id="3.40.800.20">
    <property type="entry name" value="Histone deacetylase domain"/>
    <property type="match status" value="1"/>
</dbReference>
<evidence type="ECO:0000256" key="5">
    <source>
        <dbReference type="ARBA" id="ARBA00022833"/>
    </source>
</evidence>
<comment type="cofactor">
    <cofactor evidence="1">
        <name>Zn(2+)</name>
        <dbReference type="ChEBI" id="CHEBI:29105"/>
    </cofactor>
</comment>
<dbReference type="SUPFAM" id="SSF52768">
    <property type="entry name" value="Arginase/deacetylase"/>
    <property type="match status" value="1"/>
</dbReference>
<evidence type="ECO:0000256" key="3">
    <source>
        <dbReference type="ARBA" id="ARBA00022723"/>
    </source>
</evidence>
<dbReference type="Proteomes" id="UP000306441">
    <property type="component" value="Unassembled WGS sequence"/>
</dbReference>
<comment type="similarity">
    <text evidence="2">Belongs to the histone deacetylase family.</text>
</comment>
<keyword evidence="5" id="KW-0862">Zinc</keyword>
<dbReference type="PRINTS" id="PR01270">
    <property type="entry name" value="HDASUPER"/>
</dbReference>
<dbReference type="InterPro" id="IPR000286">
    <property type="entry name" value="HDACs"/>
</dbReference>
<dbReference type="InterPro" id="IPR023801">
    <property type="entry name" value="His_deacetylse_dom"/>
</dbReference>
<dbReference type="InterPro" id="IPR037138">
    <property type="entry name" value="His_deacetylse_dom_sf"/>
</dbReference>
<dbReference type="InterPro" id="IPR023696">
    <property type="entry name" value="Ureohydrolase_dom_sf"/>
</dbReference>
<dbReference type="Pfam" id="PF00850">
    <property type="entry name" value="Hist_deacetyl"/>
    <property type="match status" value="1"/>
</dbReference>
<evidence type="ECO:0000256" key="6">
    <source>
        <dbReference type="SAM" id="MobiDB-lite"/>
    </source>
</evidence>